<gene>
    <name evidence="1" type="ORF">PoB_007540600</name>
</gene>
<dbReference type="Proteomes" id="UP000735302">
    <property type="component" value="Unassembled WGS sequence"/>
</dbReference>
<protein>
    <submittedName>
        <fullName evidence="1">Uncharacterized protein</fullName>
    </submittedName>
</protein>
<dbReference type="AlphaFoldDB" id="A0AAV4DYI3"/>
<evidence type="ECO:0000313" key="1">
    <source>
        <dbReference type="EMBL" id="GFO48901.1"/>
    </source>
</evidence>
<comment type="caution">
    <text evidence="1">The sequence shown here is derived from an EMBL/GenBank/DDBJ whole genome shotgun (WGS) entry which is preliminary data.</text>
</comment>
<dbReference type="EMBL" id="BLXT01008455">
    <property type="protein sequence ID" value="GFO48901.1"/>
    <property type="molecule type" value="Genomic_DNA"/>
</dbReference>
<accession>A0AAV4DYI3</accession>
<keyword evidence="2" id="KW-1185">Reference proteome</keyword>
<name>A0AAV4DYI3_9GAST</name>
<proteinExistence type="predicted"/>
<sequence>MEITETIRTTGKLGLTCPTEWEKVSTAIKPAFMSFSCCSSSCGRAVTLFPYLSIVPLRCAKCNNNSVSSMVAGACGRARLYHSRTDVDREGDCVLSTPQGLRGKNVK</sequence>
<reference evidence="1 2" key="1">
    <citation type="journal article" date="2021" name="Elife">
        <title>Chloroplast acquisition without the gene transfer in kleptoplastic sea slugs, Plakobranchus ocellatus.</title>
        <authorList>
            <person name="Maeda T."/>
            <person name="Takahashi S."/>
            <person name="Yoshida T."/>
            <person name="Shimamura S."/>
            <person name="Takaki Y."/>
            <person name="Nagai Y."/>
            <person name="Toyoda A."/>
            <person name="Suzuki Y."/>
            <person name="Arimoto A."/>
            <person name="Ishii H."/>
            <person name="Satoh N."/>
            <person name="Nishiyama T."/>
            <person name="Hasebe M."/>
            <person name="Maruyama T."/>
            <person name="Minagawa J."/>
            <person name="Obokata J."/>
            <person name="Shigenobu S."/>
        </authorList>
    </citation>
    <scope>NUCLEOTIDE SEQUENCE [LARGE SCALE GENOMIC DNA]</scope>
</reference>
<organism evidence="1 2">
    <name type="scientific">Plakobranchus ocellatus</name>
    <dbReference type="NCBI Taxonomy" id="259542"/>
    <lineage>
        <taxon>Eukaryota</taxon>
        <taxon>Metazoa</taxon>
        <taxon>Spiralia</taxon>
        <taxon>Lophotrochozoa</taxon>
        <taxon>Mollusca</taxon>
        <taxon>Gastropoda</taxon>
        <taxon>Heterobranchia</taxon>
        <taxon>Euthyneura</taxon>
        <taxon>Panpulmonata</taxon>
        <taxon>Sacoglossa</taxon>
        <taxon>Placobranchoidea</taxon>
        <taxon>Plakobranchidae</taxon>
        <taxon>Plakobranchus</taxon>
    </lineage>
</organism>
<evidence type="ECO:0000313" key="2">
    <source>
        <dbReference type="Proteomes" id="UP000735302"/>
    </source>
</evidence>